<keyword evidence="3" id="KW-0378">Hydrolase</keyword>
<evidence type="ECO:0000256" key="1">
    <source>
        <dbReference type="ARBA" id="ARBA00022741"/>
    </source>
</evidence>
<dbReference type="RefSeq" id="WP_203353038.1">
    <property type="nucleotide sequence ID" value="NZ_CP069127.1"/>
</dbReference>
<evidence type="ECO:0000256" key="6">
    <source>
        <dbReference type="ARBA" id="ARBA00023125"/>
    </source>
</evidence>
<reference evidence="9 10" key="1">
    <citation type="submission" date="2021-01" db="EMBL/GenBank/DDBJ databases">
        <title>Identification of strong promoters based on the transcriptome of Brevibacillus choshinensis.</title>
        <authorList>
            <person name="Yao D."/>
            <person name="Zhang K."/>
            <person name="Wu J."/>
        </authorList>
    </citation>
    <scope>NUCLEOTIDE SEQUENCE [LARGE SCALE GENOMIC DNA]</scope>
    <source>
        <strain evidence="9 10">HPD31-SP3</strain>
    </source>
</reference>
<dbReference type="Proteomes" id="UP000596248">
    <property type="component" value="Chromosome"/>
</dbReference>
<organism evidence="9 10">
    <name type="scientific">Brevibacillus choshinensis</name>
    <dbReference type="NCBI Taxonomy" id="54911"/>
    <lineage>
        <taxon>Bacteria</taxon>
        <taxon>Bacillati</taxon>
        <taxon>Bacillota</taxon>
        <taxon>Bacilli</taxon>
        <taxon>Bacillales</taxon>
        <taxon>Paenibacillaceae</taxon>
        <taxon>Brevibacillus</taxon>
    </lineage>
</organism>
<proteinExistence type="predicted"/>
<dbReference type="InterPro" id="IPR038726">
    <property type="entry name" value="PDDEXK_AddAB-type"/>
</dbReference>
<dbReference type="Gene3D" id="3.90.320.10">
    <property type="match status" value="1"/>
</dbReference>
<gene>
    <name evidence="9" type="ORF">JNE38_20645</name>
</gene>
<evidence type="ECO:0000256" key="4">
    <source>
        <dbReference type="ARBA" id="ARBA00022806"/>
    </source>
</evidence>
<keyword evidence="6" id="KW-0238">DNA-binding</keyword>
<keyword evidence="4" id="KW-0347">Helicase</keyword>
<dbReference type="InterPro" id="IPR011604">
    <property type="entry name" value="PDDEXK-like_dom_sf"/>
</dbReference>
<evidence type="ECO:0000256" key="7">
    <source>
        <dbReference type="ARBA" id="ARBA00023204"/>
    </source>
</evidence>
<evidence type="ECO:0000256" key="3">
    <source>
        <dbReference type="ARBA" id="ARBA00022801"/>
    </source>
</evidence>
<evidence type="ECO:0000313" key="10">
    <source>
        <dbReference type="Proteomes" id="UP000596248"/>
    </source>
</evidence>
<sequence length="308" mass="36373">MLEVKQFPEMSWSLSRHKTLMNCQMQYFFTYYLSHNGWLQKASSVSKHAYRLKKMVSTEILLGNSVHKQIQQVIGHVQSEEKIQSESHLVESIRADLNTAYADSIHRRAQWFEKPSKYSMLQEIYYDGSLTKEKIHDIQERTRLSVNHFVSSRTFNVISHNQKVKIVDAERFRVMKVDGINIFAVLDLVYQEENGRYVIVDWKTGKERPDDFYQVVLYVWFLHEKLNIDLGEIEAKIEYLQIGKQKSIQVKQMDIDNMLNTFRMSMELMCGYIEDIEQNKPFGFEAFPKTQNPRTCSSCNYRELCSKS</sequence>
<evidence type="ECO:0000256" key="2">
    <source>
        <dbReference type="ARBA" id="ARBA00022763"/>
    </source>
</evidence>
<dbReference type="Pfam" id="PF12705">
    <property type="entry name" value="PDDEXK_1"/>
    <property type="match status" value="1"/>
</dbReference>
<name>A0ABX7FK02_BRECH</name>
<feature type="domain" description="PD-(D/E)XK endonuclease-like" evidence="8">
    <location>
        <begin position="11"/>
        <end position="305"/>
    </location>
</feature>
<evidence type="ECO:0000256" key="5">
    <source>
        <dbReference type="ARBA" id="ARBA00022840"/>
    </source>
</evidence>
<keyword evidence="10" id="KW-1185">Reference proteome</keyword>
<keyword evidence="1" id="KW-0547">Nucleotide-binding</keyword>
<evidence type="ECO:0000259" key="8">
    <source>
        <dbReference type="Pfam" id="PF12705"/>
    </source>
</evidence>
<dbReference type="EMBL" id="CP069127">
    <property type="protein sequence ID" value="QRG65969.1"/>
    <property type="molecule type" value="Genomic_DNA"/>
</dbReference>
<evidence type="ECO:0000313" key="9">
    <source>
        <dbReference type="EMBL" id="QRG65969.1"/>
    </source>
</evidence>
<protein>
    <submittedName>
        <fullName evidence="9">PD-(D/E)XK nuclease family protein</fullName>
    </submittedName>
</protein>
<accession>A0ABX7FK02</accession>
<keyword evidence="2" id="KW-0227">DNA damage</keyword>
<keyword evidence="7" id="KW-0234">DNA repair</keyword>
<keyword evidence="5" id="KW-0067">ATP-binding</keyword>